<evidence type="ECO:0000259" key="7">
    <source>
        <dbReference type="PROSITE" id="PS51201"/>
    </source>
</evidence>
<accession>A0AAU9C743</accession>
<dbReference type="InterPro" id="IPR003148">
    <property type="entry name" value="RCK_N"/>
</dbReference>
<dbReference type="NCBIfam" id="NF007039">
    <property type="entry name" value="PRK09496.3-2"/>
    <property type="match status" value="1"/>
</dbReference>
<feature type="domain" description="RCK N-terminal" evidence="7">
    <location>
        <begin position="230"/>
        <end position="346"/>
    </location>
</feature>
<keyword evidence="6" id="KW-0406">Ion transport</keyword>
<dbReference type="InterPro" id="IPR036291">
    <property type="entry name" value="NAD(P)-bd_dom_sf"/>
</dbReference>
<dbReference type="NCBIfam" id="NF007032">
    <property type="entry name" value="PRK09496.1-4"/>
    <property type="match status" value="1"/>
</dbReference>
<dbReference type="Gene3D" id="3.40.50.720">
    <property type="entry name" value="NAD(P)-binding Rossmann-like Domain"/>
    <property type="match status" value="2"/>
</dbReference>
<keyword evidence="5" id="KW-0520">NAD</keyword>
<dbReference type="InterPro" id="IPR006037">
    <property type="entry name" value="RCK_C"/>
</dbReference>
<dbReference type="NCBIfam" id="NF007041">
    <property type="entry name" value="PRK09496.3-4"/>
    <property type="match status" value="1"/>
</dbReference>
<name>A0AAU9C743_9BACT</name>
<evidence type="ECO:0000256" key="1">
    <source>
        <dbReference type="ARBA" id="ARBA00017378"/>
    </source>
</evidence>
<dbReference type="SUPFAM" id="SSF116726">
    <property type="entry name" value="TrkA C-terminal domain-like"/>
    <property type="match status" value="2"/>
</dbReference>
<proteinExistence type="predicted"/>
<feature type="domain" description="RCK N-terminal" evidence="7">
    <location>
        <begin position="1"/>
        <end position="121"/>
    </location>
</feature>
<dbReference type="PROSITE" id="PS51202">
    <property type="entry name" value="RCK_C"/>
    <property type="match status" value="2"/>
</dbReference>
<dbReference type="InterPro" id="IPR050721">
    <property type="entry name" value="Trk_Ktr_HKT_K-transport"/>
</dbReference>
<feature type="domain" description="RCK C-terminal" evidence="8">
    <location>
        <begin position="366"/>
        <end position="445"/>
    </location>
</feature>
<keyword evidence="2" id="KW-0813">Transport</keyword>
<dbReference type="PANTHER" id="PTHR43833">
    <property type="entry name" value="POTASSIUM CHANNEL PROTEIN 2-RELATED-RELATED"/>
    <property type="match status" value="1"/>
</dbReference>
<keyword evidence="10" id="KW-1185">Reference proteome</keyword>
<dbReference type="Proteomes" id="UP001348817">
    <property type="component" value="Chromosome"/>
</dbReference>
<feature type="domain" description="RCK C-terminal" evidence="8">
    <location>
        <begin position="141"/>
        <end position="225"/>
    </location>
</feature>
<dbReference type="Gene3D" id="3.30.70.1450">
    <property type="entry name" value="Regulator of K+ conductance, C-terminal domain"/>
    <property type="match status" value="2"/>
</dbReference>
<dbReference type="InterPro" id="IPR006036">
    <property type="entry name" value="K_uptake_TrkA"/>
</dbReference>
<dbReference type="Pfam" id="PF02080">
    <property type="entry name" value="TrkA_C"/>
    <property type="match status" value="2"/>
</dbReference>
<sequence length="445" mass="49175">MHIIIAGAGNVGYYLAKQLAQEQHDIVLIDTDEERLQYVANHLDVATVHGNSTSFQILKEAFIDKTDLLICVTPAEETNLATAMIGKKLGAQRTISRISNTEFLGSEEKLDFRSLGIDSLICPATLAAREIKRLLREASLTETFEFDRGILSLVGIKVEEGDVLEGKTLKETASLNPDKDYIIVAILRDNKTIIPHGDTKIETNDLVYFVAEPTGVDRVYSMKKRARCRIRNIMIMGGSRTGLNAALKMEKVHRVKIIEKSREKCAKLAEQLSNTLVIHGDANDVELLEAEGIEDVDAFVAVTGNSETNIISCLMAKKHGVPKTIAMVENLDYIHLSQQIGVDTMINKKLIAANFISRYVRQGKIVSVAGIHGLEAEVVEFEVRDDSAICFQTLRDLDFPQGAVVGGVIRKGEGKTTTGDFTFQPNDRVVLLCELGVIKEVEKFF</sequence>
<dbReference type="InterPro" id="IPR036721">
    <property type="entry name" value="RCK_C_sf"/>
</dbReference>
<evidence type="ECO:0000256" key="2">
    <source>
        <dbReference type="ARBA" id="ARBA00022448"/>
    </source>
</evidence>
<dbReference type="Pfam" id="PF02254">
    <property type="entry name" value="TrkA_N"/>
    <property type="match status" value="2"/>
</dbReference>
<evidence type="ECO:0000256" key="4">
    <source>
        <dbReference type="ARBA" id="ARBA00022958"/>
    </source>
</evidence>
<gene>
    <name evidence="9" type="ORF">FUAX_03130</name>
</gene>
<keyword evidence="3" id="KW-0633">Potassium transport</keyword>
<dbReference type="SUPFAM" id="SSF51735">
    <property type="entry name" value="NAD(P)-binding Rossmann-fold domains"/>
    <property type="match status" value="2"/>
</dbReference>
<dbReference type="PROSITE" id="PS51201">
    <property type="entry name" value="RCK_N"/>
    <property type="match status" value="2"/>
</dbReference>
<evidence type="ECO:0000256" key="5">
    <source>
        <dbReference type="ARBA" id="ARBA00023027"/>
    </source>
</evidence>
<evidence type="ECO:0000256" key="3">
    <source>
        <dbReference type="ARBA" id="ARBA00022538"/>
    </source>
</evidence>
<dbReference type="GO" id="GO:0005886">
    <property type="term" value="C:plasma membrane"/>
    <property type="evidence" value="ECO:0007669"/>
    <property type="project" value="InterPro"/>
</dbReference>
<evidence type="ECO:0000256" key="6">
    <source>
        <dbReference type="ARBA" id="ARBA00023065"/>
    </source>
</evidence>
<dbReference type="AlphaFoldDB" id="A0AAU9C743"/>
<dbReference type="PRINTS" id="PR00335">
    <property type="entry name" value="KUPTAKETRKA"/>
</dbReference>
<dbReference type="KEGG" id="fax:FUAX_03130"/>
<dbReference type="NCBIfam" id="NF007038">
    <property type="entry name" value="PRK09496.2-6"/>
    <property type="match status" value="1"/>
</dbReference>
<dbReference type="RefSeq" id="WP_338393179.1">
    <property type="nucleotide sequence ID" value="NZ_AP025314.1"/>
</dbReference>
<evidence type="ECO:0000313" key="10">
    <source>
        <dbReference type="Proteomes" id="UP001348817"/>
    </source>
</evidence>
<dbReference type="PANTHER" id="PTHR43833:SF5">
    <property type="entry name" value="TRK SYSTEM POTASSIUM UPTAKE PROTEIN TRKA"/>
    <property type="match status" value="1"/>
</dbReference>
<dbReference type="EMBL" id="AP025314">
    <property type="protein sequence ID" value="BDD07881.1"/>
    <property type="molecule type" value="Genomic_DNA"/>
</dbReference>
<organism evidence="9 10">
    <name type="scientific">Fulvitalea axinellae</name>
    <dbReference type="NCBI Taxonomy" id="1182444"/>
    <lineage>
        <taxon>Bacteria</taxon>
        <taxon>Pseudomonadati</taxon>
        <taxon>Bacteroidota</taxon>
        <taxon>Cytophagia</taxon>
        <taxon>Cytophagales</taxon>
        <taxon>Persicobacteraceae</taxon>
        <taxon>Fulvitalea</taxon>
    </lineage>
</organism>
<evidence type="ECO:0000313" key="9">
    <source>
        <dbReference type="EMBL" id="BDD07881.1"/>
    </source>
</evidence>
<protein>
    <recommendedName>
        <fullName evidence="1">Trk system potassium uptake protein TrkA</fullName>
    </recommendedName>
</protein>
<keyword evidence="4" id="KW-0630">Potassium</keyword>
<evidence type="ECO:0000259" key="8">
    <source>
        <dbReference type="PROSITE" id="PS51202"/>
    </source>
</evidence>
<dbReference type="GO" id="GO:0015079">
    <property type="term" value="F:potassium ion transmembrane transporter activity"/>
    <property type="evidence" value="ECO:0007669"/>
    <property type="project" value="InterPro"/>
</dbReference>
<reference evidence="9 10" key="1">
    <citation type="submission" date="2021-12" db="EMBL/GenBank/DDBJ databases">
        <title>Genome sequencing of bacteria with rrn-lacking chromosome and rrn-plasmid.</title>
        <authorList>
            <person name="Anda M."/>
            <person name="Iwasaki W."/>
        </authorList>
    </citation>
    <scope>NUCLEOTIDE SEQUENCE [LARGE SCALE GENOMIC DNA]</scope>
    <source>
        <strain evidence="9 10">DSM 100852</strain>
    </source>
</reference>
<dbReference type="NCBIfam" id="NF007031">
    <property type="entry name" value="PRK09496.1-2"/>
    <property type="match status" value="1"/>
</dbReference>